<evidence type="ECO:0000256" key="2">
    <source>
        <dbReference type="ARBA" id="ARBA00018577"/>
    </source>
</evidence>
<comment type="subcellular location">
    <subcellularLocation>
        <location evidence="4">Peroxisome membrane</location>
    </subcellularLocation>
</comment>
<evidence type="ECO:0000256" key="3">
    <source>
        <dbReference type="ARBA" id="ARBA00022593"/>
    </source>
</evidence>
<dbReference type="PANTHER" id="PTHR13299:SF0">
    <property type="entry name" value="PEROXISOMAL MEMBRANE PROTEIN PEX16"/>
    <property type="match status" value="1"/>
</dbReference>
<protein>
    <recommendedName>
        <fullName evidence="2 4">Peroxisomal membrane protein PEX16</fullName>
    </recommendedName>
</protein>
<proteinExistence type="inferred from homology"/>
<dbReference type="Pfam" id="PF08610">
    <property type="entry name" value="Pex16"/>
    <property type="match status" value="2"/>
</dbReference>
<keyword evidence="4" id="KW-0576">Peroxisome</keyword>
<accession>A0A9D3Q6R3</accession>
<comment type="caution">
    <text evidence="5">The sequence shown here is derived from an EMBL/GenBank/DDBJ whole genome shotgun (WGS) entry which is preliminary data.</text>
</comment>
<dbReference type="Proteomes" id="UP001046870">
    <property type="component" value="Chromosome 7"/>
</dbReference>
<dbReference type="OrthoDB" id="2021143at2759"/>
<gene>
    <name evidence="5" type="ORF">MATL_G00098170</name>
</gene>
<name>A0A9D3Q6R3_MEGAT</name>
<reference evidence="5" key="1">
    <citation type="submission" date="2021-01" db="EMBL/GenBank/DDBJ databases">
        <authorList>
            <person name="Zahm M."/>
            <person name="Roques C."/>
            <person name="Cabau C."/>
            <person name="Klopp C."/>
            <person name="Donnadieu C."/>
            <person name="Jouanno E."/>
            <person name="Lampietro C."/>
            <person name="Louis A."/>
            <person name="Herpin A."/>
            <person name="Echchiki A."/>
            <person name="Berthelot C."/>
            <person name="Parey E."/>
            <person name="Roest-Crollius H."/>
            <person name="Braasch I."/>
            <person name="Postlethwait J."/>
            <person name="Bobe J."/>
            <person name="Montfort J."/>
            <person name="Bouchez O."/>
            <person name="Begum T."/>
            <person name="Mejri S."/>
            <person name="Adams A."/>
            <person name="Chen W.-J."/>
            <person name="Guiguen Y."/>
        </authorList>
    </citation>
    <scope>NUCLEOTIDE SEQUENCE</scope>
    <source>
        <strain evidence="5">YG-15Mar2019-1</strain>
        <tissue evidence="5">Brain</tissue>
    </source>
</reference>
<evidence type="ECO:0000313" key="5">
    <source>
        <dbReference type="EMBL" id="KAG7473658.1"/>
    </source>
</evidence>
<comment type="similarity">
    <text evidence="1 4">Belongs to the peroxin-16 family.</text>
</comment>
<dbReference type="PANTHER" id="PTHR13299">
    <property type="entry name" value="PEROXISOMAL MEMBRANE PROTEIN PEX16"/>
    <property type="match status" value="1"/>
</dbReference>
<keyword evidence="3 4" id="KW-0962">Peroxisome biogenesis</keyword>
<organism evidence="5 6">
    <name type="scientific">Megalops atlanticus</name>
    <name type="common">Tarpon</name>
    <name type="synonym">Clupea gigantea</name>
    <dbReference type="NCBI Taxonomy" id="7932"/>
    <lineage>
        <taxon>Eukaryota</taxon>
        <taxon>Metazoa</taxon>
        <taxon>Chordata</taxon>
        <taxon>Craniata</taxon>
        <taxon>Vertebrata</taxon>
        <taxon>Euteleostomi</taxon>
        <taxon>Actinopterygii</taxon>
        <taxon>Neopterygii</taxon>
        <taxon>Teleostei</taxon>
        <taxon>Elopiformes</taxon>
        <taxon>Megalopidae</taxon>
        <taxon>Megalops</taxon>
    </lineage>
</organism>
<keyword evidence="6" id="KW-1185">Reference proteome</keyword>
<dbReference type="GO" id="GO:0005778">
    <property type="term" value="C:peroxisomal membrane"/>
    <property type="evidence" value="ECO:0007669"/>
    <property type="project" value="UniProtKB-SubCell"/>
</dbReference>
<dbReference type="GO" id="GO:0007031">
    <property type="term" value="P:peroxisome organization"/>
    <property type="evidence" value="ECO:0007669"/>
    <property type="project" value="UniProtKB-KW"/>
</dbReference>
<evidence type="ECO:0000256" key="1">
    <source>
        <dbReference type="ARBA" id="ARBA00009505"/>
    </source>
</evidence>
<sequence>MAISFLSNKADIVPGSAELNMSSCLQKRKIGAVEHSVFVGQRSGRVMRPLGNASSVHTRLWGSPQLEQRQVCPEEELHLTPTPLGLQETIAESLYIGRPLMHLFCLGFWGRKSWKPWLTSGFLEITSFGLMNDTKSPFYDRYSETKVLFLLQFLADHAPGVGLVARPLMEYLPVWQKIYFYNWG</sequence>
<dbReference type="InterPro" id="IPR013919">
    <property type="entry name" value="Pex16"/>
</dbReference>
<evidence type="ECO:0000313" key="6">
    <source>
        <dbReference type="Proteomes" id="UP001046870"/>
    </source>
</evidence>
<evidence type="ECO:0000256" key="4">
    <source>
        <dbReference type="RuleBase" id="RU365003"/>
    </source>
</evidence>
<dbReference type="EMBL" id="JAFDVH010000007">
    <property type="protein sequence ID" value="KAG7473658.1"/>
    <property type="molecule type" value="Genomic_DNA"/>
</dbReference>
<dbReference type="AlphaFoldDB" id="A0A9D3Q6R3"/>